<feature type="site" description="Transition state stabilizer" evidence="7">
    <location>
        <position position="17"/>
    </location>
</feature>
<sequence>MHEQTACILLAGGSGTRLSGDQPKQFVRIAGKTILEHSLSTLRENMPDAVIVVTTPFDQVRKVADMFSEDPLVEVVAGGTSRQASTLRGLKALAKHKPRNVMIHDAARPFLDGRIIRDVIEALKEHDAVDVAIPTADTIIVEREGYIDHIPKRQHLLRGQTPQAFRYKDLVTCYQTLGEHKLDQFTDDCGIFMACNPDARVRIVKGSEENIKVTYPIDLILADEMFRLRSQSSNVDKPGVNLRGKRVVIFGGTRGIGKAMADILVGGGAQVLGCSRESGCDITKEEDVQRALENAAAEFGGIDVVVNAAGLLKNGKVQEQTAADAAEQININLLGALNVARHAHFWLEQTQGSLLFFASSSYTRGRAGSAVYSATKAAIVNLTQGLSEEWAEDGIRVNCIVPGRTDTEMRTSNFKAEAQDSLFNPYQIALSASRVICGDHSGRLERVH</sequence>
<comment type="similarity">
    <text evidence="8">Belongs to the short-chain dehydrogenases/reductases (SDR) family.</text>
</comment>
<dbReference type="InterPro" id="IPR020904">
    <property type="entry name" value="Sc_DH/Rdtase_CS"/>
</dbReference>
<dbReference type="EC" id="2.7.7.60" evidence="7"/>
<dbReference type="SUPFAM" id="SSF51735">
    <property type="entry name" value="NAD(P)-binding Rossmann-fold domains"/>
    <property type="match status" value="1"/>
</dbReference>
<dbReference type="InterPro" id="IPR001228">
    <property type="entry name" value="IspD"/>
</dbReference>
<keyword evidence="10" id="KW-1185">Reference proteome</keyword>
<protein>
    <recommendedName>
        <fullName evidence="7">2-C-methyl-D-erythritol 4-phosphate cytidylyltransferase</fullName>
        <ecNumber evidence="7">2.7.7.60</ecNumber>
    </recommendedName>
    <alternativeName>
        <fullName evidence="7">4-diphosphocytidyl-2C-methyl-D-erythritol synthase</fullName>
    </alternativeName>
    <alternativeName>
        <fullName evidence="7">MEP cytidylyltransferase</fullName>
        <shortName evidence="7">MCT</shortName>
    </alternativeName>
</protein>
<dbReference type="PANTHER" id="PTHR32125">
    <property type="entry name" value="2-C-METHYL-D-ERYTHRITOL 4-PHOSPHATE CYTIDYLYLTRANSFERASE, CHLOROPLASTIC"/>
    <property type="match status" value="1"/>
</dbReference>
<dbReference type="Gene3D" id="3.90.550.10">
    <property type="entry name" value="Spore Coat Polysaccharide Biosynthesis Protein SpsA, Chain A"/>
    <property type="match status" value="1"/>
</dbReference>
<organism evidence="9 10">
    <name type="scientific">Limnohabitans radicicola</name>
    <dbReference type="NCBI Taxonomy" id="2771427"/>
    <lineage>
        <taxon>Bacteria</taxon>
        <taxon>Pseudomonadati</taxon>
        <taxon>Pseudomonadota</taxon>
        <taxon>Betaproteobacteria</taxon>
        <taxon>Burkholderiales</taxon>
        <taxon>Comamonadaceae</taxon>
        <taxon>Limnohabitans</taxon>
    </lineage>
</organism>
<dbReference type="Pfam" id="PF01128">
    <property type="entry name" value="IspD"/>
    <property type="match status" value="1"/>
</dbReference>
<dbReference type="InterPro" id="IPR034683">
    <property type="entry name" value="IspD/TarI"/>
</dbReference>
<dbReference type="GO" id="GO:0050518">
    <property type="term" value="F:2-C-methyl-D-erythritol 4-phosphate cytidylyltransferase activity"/>
    <property type="evidence" value="ECO:0007669"/>
    <property type="project" value="UniProtKB-UniRule"/>
</dbReference>
<accession>A0A927FG02</accession>
<evidence type="ECO:0000313" key="9">
    <source>
        <dbReference type="EMBL" id="MBD8048970.1"/>
    </source>
</evidence>
<dbReference type="PRINTS" id="PR00081">
    <property type="entry name" value="GDHRDH"/>
</dbReference>
<feature type="site" description="Transition state stabilizer" evidence="7">
    <location>
        <position position="24"/>
    </location>
</feature>
<reference evidence="9" key="1">
    <citation type="submission" date="2020-09" db="EMBL/GenBank/DDBJ databases">
        <title>Genome seq and assembly of Limnohabitants sp.</title>
        <authorList>
            <person name="Chhetri G."/>
        </authorList>
    </citation>
    <scope>NUCLEOTIDE SEQUENCE</scope>
    <source>
        <strain evidence="9">JUR4</strain>
    </source>
</reference>
<dbReference type="RefSeq" id="WP_191817480.1">
    <property type="nucleotide sequence ID" value="NZ_JACYFT010000001.1"/>
</dbReference>
<comment type="pathway">
    <text evidence="2 7">Isoprenoid biosynthesis; isopentenyl diphosphate biosynthesis via DXP pathway; isopentenyl diphosphate from 1-deoxy-D-xylulose 5-phosphate: step 2/6.</text>
</comment>
<dbReference type="EMBL" id="JACYFT010000001">
    <property type="protein sequence ID" value="MBD8048970.1"/>
    <property type="molecule type" value="Genomic_DNA"/>
</dbReference>
<dbReference type="AlphaFoldDB" id="A0A927FG02"/>
<dbReference type="Gene3D" id="3.40.50.720">
    <property type="entry name" value="NAD(P)-binding Rossmann-like Domain"/>
    <property type="match status" value="1"/>
</dbReference>
<dbReference type="PANTHER" id="PTHR32125:SF4">
    <property type="entry name" value="2-C-METHYL-D-ERYTHRITOL 4-PHOSPHATE CYTIDYLYLTRANSFERASE, CHLOROPLASTIC"/>
    <property type="match status" value="1"/>
</dbReference>
<evidence type="ECO:0000256" key="8">
    <source>
        <dbReference type="RuleBase" id="RU000363"/>
    </source>
</evidence>
<proteinExistence type="inferred from homology"/>
<comment type="function">
    <text evidence="7">Catalyzes the formation of 4-diphosphocytidyl-2-C-methyl-D-erythritol from CTP and 2-C-methyl-D-erythritol 4-phosphate (MEP).</text>
</comment>
<dbReference type="PROSITE" id="PS01295">
    <property type="entry name" value="ISPD"/>
    <property type="match status" value="1"/>
</dbReference>
<comment type="similarity">
    <text evidence="3 7">Belongs to the IspD/TarI cytidylyltransferase family. IspD subfamily.</text>
</comment>
<dbReference type="PRINTS" id="PR00080">
    <property type="entry name" value="SDRFAMILY"/>
</dbReference>
<dbReference type="InterPro" id="IPR050088">
    <property type="entry name" value="IspD/TarI_cytidylyltransf_bact"/>
</dbReference>
<dbReference type="InterPro" id="IPR018294">
    <property type="entry name" value="ISPD_synthase_CS"/>
</dbReference>
<comment type="caution">
    <text evidence="9">The sequence shown here is derived from an EMBL/GenBank/DDBJ whole genome shotgun (WGS) entry which is preliminary data.</text>
</comment>
<evidence type="ECO:0000256" key="5">
    <source>
        <dbReference type="ARBA" id="ARBA00022695"/>
    </source>
</evidence>
<dbReference type="InterPro" id="IPR036291">
    <property type="entry name" value="NAD(P)-bd_dom_sf"/>
</dbReference>
<dbReference type="CDD" id="cd02516">
    <property type="entry name" value="CDP-ME_synthetase"/>
    <property type="match status" value="1"/>
</dbReference>
<evidence type="ECO:0000256" key="7">
    <source>
        <dbReference type="HAMAP-Rule" id="MF_00108"/>
    </source>
</evidence>
<feature type="site" description="Positions MEP for the nucleophilic attack" evidence="7">
    <location>
        <position position="212"/>
    </location>
</feature>
<dbReference type="InterPro" id="IPR002347">
    <property type="entry name" value="SDR_fam"/>
</dbReference>
<gene>
    <name evidence="7 9" type="primary">ispD</name>
    <name evidence="9" type="ORF">IC609_00320</name>
</gene>
<dbReference type="HAMAP" id="MF_00108">
    <property type="entry name" value="IspD"/>
    <property type="match status" value="1"/>
</dbReference>
<dbReference type="GO" id="GO:0019288">
    <property type="term" value="P:isopentenyl diphosphate biosynthetic process, methylerythritol 4-phosphate pathway"/>
    <property type="evidence" value="ECO:0007669"/>
    <property type="project" value="UniProtKB-UniRule"/>
</dbReference>
<keyword evidence="6 7" id="KW-0414">Isoprene biosynthesis</keyword>
<dbReference type="SUPFAM" id="SSF53448">
    <property type="entry name" value="Nucleotide-diphospho-sugar transferases"/>
    <property type="match status" value="1"/>
</dbReference>
<evidence type="ECO:0000256" key="4">
    <source>
        <dbReference type="ARBA" id="ARBA00022679"/>
    </source>
</evidence>
<keyword evidence="4 7" id="KW-0808">Transferase</keyword>
<dbReference type="Pfam" id="PF00106">
    <property type="entry name" value="adh_short"/>
    <property type="match status" value="1"/>
</dbReference>
<dbReference type="InterPro" id="IPR029044">
    <property type="entry name" value="Nucleotide-diphossugar_trans"/>
</dbReference>
<dbReference type="Proteomes" id="UP000647424">
    <property type="component" value="Unassembled WGS sequence"/>
</dbReference>
<evidence type="ECO:0000313" key="10">
    <source>
        <dbReference type="Proteomes" id="UP000647424"/>
    </source>
</evidence>
<dbReference type="PROSITE" id="PS00061">
    <property type="entry name" value="ADH_SHORT"/>
    <property type="match status" value="1"/>
</dbReference>
<dbReference type="FunFam" id="3.90.550.10:FF:000003">
    <property type="entry name" value="2-C-methyl-D-erythritol 4-phosphate cytidylyltransferase"/>
    <property type="match status" value="1"/>
</dbReference>
<evidence type="ECO:0000256" key="1">
    <source>
        <dbReference type="ARBA" id="ARBA00001282"/>
    </source>
</evidence>
<dbReference type="CDD" id="cd05233">
    <property type="entry name" value="SDR_c"/>
    <property type="match status" value="1"/>
</dbReference>
<feature type="site" description="Positions MEP for the nucleophilic attack" evidence="7">
    <location>
        <position position="153"/>
    </location>
</feature>
<dbReference type="NCBIfam" id="TIGR00453">
    <property type="entry name" value="ispD"/>
    <property type="match status" value="1"/>
</dbReference>
<keyword evidence="5 7" id="KW-0548">Nucleotidyltransferase</keyword>
<comment type="catalytic activity">
    <reaction evidence="1 7">
        <text>2-C-methyl-D-erythritol 4-phosphate + CTP + H(+) = 4-CDP-2-C-methyl-D-erythritol + diphosphate</text>
        <dbReference type="Rhea" id="RHEA:13429"/>
        <dbReference type="ChEBI" id="CHEBI:15378"/>
        <dbReference type="ChEBI" id="CHEBI:33019"/>
        <dbReference type="ChEBI" id="CHEBI:37563"/>
        <dbReference type="ChEBI" id="CHEBI:57823"/>
        <dbReference type="ChEBI" id="CHEBI:58262"/>
        <dbReference type="EC" id="2.7.7.60"/>
    </reaction>
</comment>
<evidence type="ECO:0000256" key="6">
    <source>
        <dbReference type="ARBA" id="ARBA00023229"/>
    </source>
</evidence>
<evidence type="ECO:0000256" key="3">
    <source>
        <dbReference type="ARBA" id="ARBA00009789"/>
    </source>
</evidence>
<name>A0A927FG02_9BURK</name>
<evidence type="ECO:0000256" key="2">
    <source>
        <dbReference type="ARBA" id="ARBA00004787"/>
    </source>
</evidence>